<dbReference type="SUPFAM" id="SSF51569">
    <property type="entry name" value="Aldolase"/>
    <property type="match status" value="1"/>
</dbReference>
<protein>
    <submittedName>
        <fullName evidence="1">Unannotated protein</fullName>
    </submittedName>
</protein>
<dbReference type="InterPro" id="IPR002220">
    <property type="entry name" value="DapA-like"/>
</dbReference>
<accession>A0A6J6WD75</accession>
<organism evidence="1">
    <name type="scientific">freshwater metagenome</name>
    <dbReference type="NCBI Taxonomy" id="449393"/>
    <lineage>
        <taxon>unclassified sequences</taxon>
        <taxon>metagenomes</taxon>
        <taxon>ecological metagenomes</taxon>
    </lineage>
</organism>
<evidence type="ECO:0000313" key="1">
    <source>
        <dbReference type="EMBL" id="CAB4781346.1"/>
    </source>
</evidence>
<proteinExistence type="predicted"/>
<dbReference type="GO" id="GO:0016829">
    <property type="term" value="F:lyase activity"/>
    <property type="evidence" value="ECO:0007669"/>
    <property type="project" value="InterPro"/>
</dbReference>
<dbReference type="AlphaFoldDB" id="A0A6J6WD75"/>
<name>A0A6J6WD75_9ZZZZ</name>
<gene>
    <name evidence="1" type="ORF">UFOPK2907_01185</name>
</gene>
<dbReference type="Pfam" id="PF00701">
    <property type="entry name" value="DHDPS"/>
    <property type="match status" value="1"/>
</dbReference>
<dbReference type="InterPro" id="IPR013785">
    <property type="entry name" value="Aldolase_TIM"/>
</dbReference>
<dbReference type="EMBL" id="CAEZZR010000128">
    <property type="protein sequence ID" value="CAB4781346.1"/>
    <property type="molecule type" value="Genomic_DNA"/>
</dbReference>
<dbReference type="Gene3D" id="3.20.20.70">
    <property type="entry name" value="Aldolase class I"/>
    <property type="match status" value="1"/>
</dbReference>
<reference evidence="1" key="1">
    <citation type="submission" date="2020-05" db="EMBL/GenBank/DDBJ databases">
        <authorList>
            <person name="Chiriac C."/>
            <person name="Salcher M."/>
            <person name="Ghai R."/>
            <person name="Kavagutti S V."/>
        </authorList>
    </citation>
    <scope>NUCLEOTIDE SEQUENCE</scope>
</reference>
<sequence>MLDAWFSGNSARALEMHQKALPVFTGTFRTQGAILTKAALNLMGLPGGHTRLPLVDATPAQIAQLREDLLAGGVTLTS</sequence>